<dbReference type="AlphaFoldDB" id="A0A369AT14"/>
<keyword evidence="2" id="KW-1185">Reference proteome</keyword>
<organism evidence="1 2">
    <name type="scientific">Anaerobacterium chartisolvens</name>
    <dbReference type="NCBI Taxonomy" id="1297424"/>
    <lineage>
        <taxon>Bacteria</taxon>
        <taxon>Bacillati</taxon>
        <taxon>Bacillota</taxon>
        <taxon>Clostridia</taxon>
        <taxon>Eubacteriales</taxon>
        <taxon>Oscillospiraceae</taxon>
        <taxon>Anaerobacterium</taxon>
    </lineage>
</organism>
<name>A0A369AT14_9FIRM</name>
<dbReference type="EMBL" id="QPJT01000021">
    <property type="protein sequence ID" value="RCX12500.1"/>
    <property type="molecule type" value="Genomic_DNA"/>
</dbReference>
<evidence type="ECO:0000313" key="1">
    <source>
        <dbReference type="EMBL" id="RCX12500.1"/>
    </source>
</evidence>
<reference evidence="1 2" key="1">
    <citation type="submission" date="2018-07" db="EMBL/GenBank/DDBJ databases">
        <title>Genomic Encyclopedia of Type Strains, Phase IV (KMG-IV): sequencing the most valuable type-strain genomes for metagenomic binning, comparative biology and taxonomic classification.</title>
        <authorList>
            <person name="Goeker M."/>
        </authorList>
    </citation>
    <scope>NUCLEOTIDE SEQUENCE [LARGE SCALE GENOMIC DNA]</scope>
    <source>
        <strain evidence="1 2">DSM 27016</strain>
    </source>
</reference>
<evidence type="ECO:0000313" key="2">
    <source>
        <dbReference type="Proteomes" id="UP000253034"/>
    </source>
</evidence>
<dbReference type="RefSeq" id="WP_114298868.1">
    <property type="nucleotide sequence ID" value="NZ_QPJT01000021.1"/>
</dbReference>
<dbReference type="Proteomes" id="UP000253034">
    <property type="component" value="Unassembled WGS sequence"/>
</dbReference>
<proteinExistence type="predicted"/>
<sequence length="345" mass="40004">MRIEISDYPESKTGNIVGGLKTRYLNCTRHAALDFLAYKKVINPILYLIESLDFAVKDCKAGRKSITTDNDTPEKRSGLGFSVKRFHMDDIKVFYDICTAYLEKGTPILISPDWYYIEGTMFFNKIHNDPHTSLLLGLDNDKKQICISDRWMNSDGSFEDFHKWIPMEQLEKAFWESDRSHGFYTIFDVDIPSNIEAKERELIKKILNESIFNMLYSQSDIESNSRGIGGIEAFSDYLIELLKADKEAIKGYYQQWSTEFFTCVVGLHYMFSNFLEYVSGLLKDNELNGISRDMFIIAGSWWKVMTSFRSKQPEVFELAHLMKAISRYEKSVLIKLENLLAVQDI</sequence>
<protein>
    <submittedName>
        <fullName evidence="1">Uncharacterized protein</fullName>
    </submittedName>
</protein>
<comment type="caution">
    <text evidence="1">The sequence shown here is derived from an EMBL/GenBank/DDBJ whole genome shotgun (WGS) entry which is preliminary data.</text>
</comment>
<gene>
    <name evidence="1" type="ORF">DFR58_1214</name>
</gene>
<accession>A0A369AT14</accession>